<evidence type="ECO:0000313" key="1">
    <source>
        <dbReference type="EMBL" id="SMC57848.1"/>
    </source>
</evidence>
<evidence type="ECO:0000313" key="2">
    <source>
        <dbReference type="Proteomes" id="UP000192328"/>
    </source>
</evidence>
<protein>
    <submittedName>
        <fullName evidence="1">WG containing repeat-containing protein</fullName>
    </submittedName>
</protein>
<comment type="caution">
    <text evidence="1">The sequence shown here is derived from an EMBL/GenBank/DDBJ whole genome shotgun (WGS) entry which is preliminary data.</text>
</comment>
<proteinExistence type="predicted"/>
<dbReference type="Proteomes" id="UP000192328">
    <property type="component" value="Unassembled WGS sequence"/>
</dbReference>
<keyword evidence="2" id="KW-1185">Reference proteome</keyword>
<gene>
    <name evidence="1" type="ORF">SAMN06297397_1499</name>
</gene>
<organism evidence="1 2">
    <name type="scientific">Aristaeella lactis</name>
    <dbReference type="NCBI Taxonomy" id="3046383"/>
    <lineage>
        <taxon>Bacteria</taxon>
        <taxon>Bacillati</taxon>
        <taxon>Bacillota</taxon>
        <taxon>Clostridia</taxon>
        <taxon>Eubacteriales</taxon>
        <taxon>Aristaeellaceae</taxon>
        <taxon>Aristaeella</taxon>
    </lineage>
</organism>
<name>A0AC61PKZ6_9FIRM</name>
<accession>A0AC61PKZ6</accession>
<reference evidence="1" key="1">
    <citation type="submission" date="2017-04" db="EMBL/GenBank/DDBJ databases">
        <authorList>
            <person name="Varghese N."/>
            <person name="Submissions S."/>
        </authorList>
    </citation>
    <scope>NUCLEOTIDE SEQUENCE</scope>
    <source>
        <strain evidence="1">WTE2008</strain>
    </source>
</reference>
<dbReference type="EMBL" id="FWXZ01000002">
    <property type="protein sequence ID" value="SMC57848.1"/>
    <property type="molecule type" value="Genomic_DNA"/>
</dbReference>
<sequence>MKKILAMVMALALCVCAAAACAETTVESKVIEAYGLELNTKANTLVLTDGKTYDKYVVDTEGNKLSDSFAYISSNDGFYTVGNEDLHLGLLDGQGKQLLPLEYGEIKVYGTKWIAGIKLVVSEDSEENPDYKSLFGGKSYMIDSVDVYYAGEKKATLTRAEWDYAKAFGDYIAIEDREGKQSFYNKDFVKSLAEASYAYEYNNDYSTKTVTHLGSGQAAFTADCTLTADEVLQSVWVNSDKQLLDLQGNVLADFSDYKNVQVDAESNLIKLENADGKVGLADSTGKVIIPCAYDRMSYALAGAQKSGYLYVEKDGKNGFVSLTTGEETGFTFMKDAGDQRANFILVNDAREGKILISAMAGELPGRYKETNAGFPAQADGNPYAIVKEMDDTCRVVGQKGEEVLPGVTFSGIYDAKISDDGTLILLPGERGSYTLYKVSYNP</sequence>